<sequence>MKKALHDEVATISKIGEGHIATTLKPSSEVAPFIVPPLSATEAILLAPVVVMESDPSALEAMTLTLVAGQQVLTEPTTEVAQLIVSEGTMEAAITVFSREEEEEGELVDYFGGSDDTVDDVFRDYDEEATSVPLRAPITTLDEYEALLASAARM</sequence>
<organism evidence="1 2">
    <name type="scientific">Asparagus officinalis</name>
    <name type="common">Garden asparagus</name>
    <dbReference type="NCBI Taxonomy" id="4686"/>
    <lineage>
        <taxon>Eukaryota</taxon>
        <taxon>Viridiplantae</taxon>
        <taxon>Streptophyta</taxon>
        <taxon>Embryophyta</taxon>
        <taxon>Tracheophyta</taxon>
        <taxon>Spermatophyta</taxon>
        <taxon>Magnoliopsida</taxon>
        <taxon>Liliopsida</taxon>
        <taxon>Asparagales</taxon>
        <taxon>Asparagaceae</taxon>
        <taxon>Asparagoideae</taxon>
        <taxon>Asparagus</taxon>
    </lineage>
</organism>
<protein>
    <submittedName>
        <fullName evidence="1">Uncharacterized protein</fullName>
    </submittedName>
</protein>
<evidence type="ECO:0000313" key="1">
    <source>
        <dbReference type="EMBL" id="ONK56568.1"/>
    </source>
</evidence>
<dbReference type="Gramene" id="ONK56568">
    <property type="protein sequence ID" value="ONK56568"/>
    <property type="gene ID" value="A4U43_C10F10170"/>
</dbReference>
<dbReference type="AlphaFoldDB" id="A0A5P1E247"/>
<reference evidence="2" key="1">
    <citation type="journal article" date="2017" name="Nat. Commun.">
        <title>The asparagus genome sheds light on the origin and evolution of a young Y chromosome.</title>
        <authorList>
            <person name="Harkess A."/>
            <person name="Zhou J."/>
            <person name="Xu C."/>
            <person name="Bowers J.E."/>
            <person name="Van der Hulst R."/>
            <person name="Ayyampalayam S."/>
            <person name="Mercati F."/>
            <person name="Riccardi P."/>
            <person name="McKain M.R."/>
            <person name="Kakrana A."/>
            <person name="Tang H."/>
            <person name="Ray J."/>
            <person name="Groenendijk J."/>
            <person name="Arikit S."/>
            <person name="Mathioni S.M."/>
            <person name="Nakano M."/>
            <person name="Shan H."/>
            <person name="Telgmann-Rauber A."/>
            <person name="Kanno A."/>
            <person name="Yue Z."/>
            <person name="Chen H."/>
            <person name="Li W."/>
            <person name="Chen Y."/>
            <person name="Xu X."/>
            <person name="Zhang Y."/>
            <person name="Luo S."/>
            <person name="Chen H."/>
            <person name="Gao J."/>
            <person name="Mao Z."/>
            <person name="Pires J.C."/>
            <person name="Luo M."/>
            <person name="Kudrna D."/>
            <person name="Wing R.A."/>
            <person name="Meyers B.C."/>
            <person name="Yi K."/>
            <person name="Kong H."/>
            <person name="Lavrijsen P."/>
            <person name="Sunseri F."/>
            <person name="Falavigna A."/>
            <person name="Ye Y."/>
            <person name="Leebens-Mack J.H."/>
            <person name="Chen G."/>
        </authorList>
    </citation>
    <scope>NUCLEOTIDE SEQUENCE [LARGE SCALE GENOMIC DNA]</scope>
    <source>
        <strain evidence="2">cv. DH0086</strain>
    </source>
</reference>
<evidence type="ECO:0000313" key="2">
    <source>
        <dbReference type="Proteomes" id="UP000243459"/>
    </source>
</evidence>
<dbReference type="EMBL" id="CM007390">
    <property type="protein sequence ID" value="ONK56568.1"/>
    <property type="molecule type" value="Genomic_DNA"/>
</dbReference>
<name>A0A5P1E247_ASPOF</name>
<keyword evidence="2" id="KW-1185">Reference proteome</keyword>
<accession>A0A5P1E247</accession>
<proteinExistence type="predicted"/>
<gene>
    <name evidence="1" type="ORF">A4U43_C10F10170</name>
</gene>
<dbReference type="Proteomes" id="UP000243459">
    <property type="component" value="Chromosome 10"/>
</dbReference>